<dbReference type="InterPro" id="IPR052358">
    <property type="entry name" value="Aro_Compnd_Degr_Hydrolases"/>
</dbReference>
<dbReference type="InterPro" id="IPR032466">
    <property type="entry name" value="Metal_Hydrolase"/>
</dbReference>
<name>A0A934NQQ2_9NOCA</name>
<organism evidence="2 3">
    <name type="scientific">Antrihabitans stalagmiti</name>
    <dbReference type="NCBI Taxonomy" id="2799499"/>
    <lineage>
        <taxon>Bacteria</taxon>
        <taxon>Bacillati</taxon>
        <taxon>Actinomycetota</taxon>
        <taxon>Actinomycetes</taxon>
        <taxon>Mycobacteriales</taxon>
        <taxon>Nocardiaceae</taxon>
        <taxon>Antrihabitans</taxon>
    </lineage>
</organism>
<keyword evidence="3" id="KW-1185">Reference proteome</keyword>
<evidence type="ECO:0000313" key="3">
    <source>
        <dbReference type="Proteomes" id="UP000655868"/>
    </source>
</evidence>
<accession>A0A934NQQ2</accession>
<comment type="caution">
    <text evidence="2">The sequence shown here is derived from an EMBL/GenBank/DDBJ whole genome shotgun (WGS) entry which is preliminary data.</text>
</comment>
<proteinExistence type="predicted"/>
<dbReference type="Pfam" id="PF04909">
    <property type="entry name" value="Amidohydro_2"/>
    <property type="match status" value="1"/>
</dbReference>
<sequence length="259" mass="27868">MFDAHLHIIDPRFPLVGNNGYLPEHFTIAQYRERMSGFGVEGGAVVSGSWQETDQTYLVAALAELGDSWVGVTQLDPDATDDDIVELDRAGVRAIRFNLKRGAIDIAGLTLQALRAHEIAGWHAELYVDGSLLPSLEPVLTKLPAASVDHMGMSTDGLPYLLNLVDRGVKVKATGFGRVDMDILDTLRQIHAVSPEALMFGSDLPGTRAQRAFDASDIDVIADAVGDDLGAVLDTNARSFYRVPPKSAVQQNESSAALG</sequence>
<evidence type="ECO:0000259" key="1">
    <source>
        <dbReference type="Pfam" id="PF04909"/>
    </source>
</evidence>
<dbReference type="SUPFAM" id="SSF51556">
    <property type="entry name" value="Metallo-dependent hydrolases"/>
    <property type="match status" value="1"/>
</dbReference>
<dbReference type="GO" id="GO:0016787">
    <property type="term" value="F:hydrolase activity"/>
    <property type="evidence" value="ECO:0007669"/>
    <property type="project" value="InterPro"/>
</dbReference>
<feature type="domain" description="Amidohydrolase-related" evidence="1">
    <location>
        <begin position="3"/>
        <end position="242"/>
    </location>
</feature>
<dbReference type="Proteomes" id="UP000655868">
    <property type="component" value="Unassembled WGS sequence"/>
</dbReference>
<protein>
    <submittedName>
        <fullName evidence="2">Amidohydrolase family protein</fullName>
    </submittedName>
</protein>
<dbReference type="InterPro" id="IPR006680">
    <property type="entry name" value="Amidohydro-rel"/>
</dbReference>
<dbReference type="PANTHER" id="PTHR35563:SF2">
    <property type="entry name" value="BARREL METAL-DEPENDENT HYDROLASE, PUTATIVE (AFU_ORTHOLOGUE AFUA_1G16240)-RELATED"/>
    <property type="match status" value="1"/>
</dbReference>
<dbReference type="Gene3D" id="3.20.20.140">
    <property type="entry name" value="Metal-dependent hydrolases"/>
    <property type="match status" value="1"/>
</dbReference>
<evidence type="ECO:0000313" key="2">
    <source>
        <dbReference type="EMBL" id="MBJ8339589.1"/>
    </source>
</evidence>
<dbReference type="RefSeq" id="WP_199704575.1">
    <property type="nucleotide sequence ID" value="NZ_JAEMNV010000003.1"/>
</dbReference>
<dbReference type="AlphaFoldDB" id="A0A934NQQ2"/>
<dbReference type="EMBL" id="JAEMNV010000003">
    <property type="protein sequence ID" value="MBJ8339589.1"/>
    <property type="molecule type" value="Genomic_DNA"/>
</dbReference>
<gene>
    <name evidence="2" type="ORF">JGU71_11895</name>
</gene>
<reference evidence="2" key="1">
    <citation type="submission" date="2020-12" db="EMBL/GenBank/DDBJ databases">
        <title>Antrihabitans popcorni sp. nov. and Antrihabitans auranticaus sp. nov., isolated from a larva cave.</title>
        <authorList>
            <person name="Lee S.D."/>
            <person name="Kim I.S."/>
        </authorList>
    </citation>
    <scope>NUCLEOTIDE SEQUENCE</scope>
    <source>
        <strain evidence="2">YC3-6</strain>
    </source>
</reference>
<dbReference type="PANTHER" id="PTHR35563">
    <property type="entry name" value="BARREL METAL-DEPENDENT HYDROLASE, PUTATIVE (AFU_ORTHOLOGUE AFUA_1G16240)-RELATED"/>
    <property type="match status" value="1"/>
</dbReference>